<dbReference type="PROSITE" id="PS51821">
    <property type="entry name" value="VELVET"/>
    <property type="match status" value="1"/>
</dbReference>
<feature type="compositionally biased region" description="Polar residues" evidence="6">
    <location>
        <begin position="398"/>
        <end position="412"/>
    </location>
</feature>
<evidence type="ECO:0000256" key="4">
    <source>
        <dbReference type="ARBA" id="ARBA00023163"/>
    </source>
</evidence>
<keyword evidence="2" id="KW-0749">Sporulation</keyword>
<dbReference type="AlphaFoldDB" id="A0AAD7JCE9"/>
<evidence type="ECO:0000256" key="5">
    <source>
        <dbReference type="ARBA" id="ARBA00023242"/>
    </source>
</evidence>
<dbReference type="InterPro" id="IPR037525">
    <property type="entry name" value="Velvet_dom"/>
</dbReference>
<accession>A0AAD7JCE9</accession>
<protein>
    <submittedName>
        <fullName evidence="8">Velvet factor-domain-containing protein</fullName>
    </submittedName>
</protein>
<comment type="caution">
    <text evidence="8">The sequence shown here is derived from an EMBL/GenBank/DDBJ whole genome shotgun (WGS) entry which is preliminary data.</text>
</comment>
<dbReference type="PANTHER" id="PTHR33572:SF18">
    <property type="entry name" value="SPORE DEVELOPMENT REGULATOR VOSA"/>
    <property type="match status" value="1"/>
</dbReference>
<dbReference type="GO" id="GO:0030435">
    <property type="term" value="P:sporulation resulting in formation of a cellular spore"/>
    <property type="evidence" value="ECO:0007669"/>
    <property type="project" value="UniProtKB-KW"/>
</dbReference>
<dbReference type="GO" id="GO:0005634">
    <property type="term" value="C:nucleus"/>
    <property type="evidence" value="ECO:0007669"/>
    <property type="project" value="UniProtKB-SubCell"/>
</dbReference>
<feature type="region of interest" description="Disordered" evidence="6">
    <location>
        <begin position="274"/>
        <end position="296"/>
    </location>
</feature>
<dbReference type="InterPro" id="IPR038491">
    <property type="entry name" value="Velvet_dom_sf"/>
</dbReference>
<feature type="region of interest" description="Disordered" evidence="6">
    <location>
        <begin position="198"/>
        <end position="240"/>
    </location>
</feature>
<reference evidence="8" key="1">
    <citation type="submission" date="2023-03" db="EMBL/GenBank/DDBJ databases">
        <title>Massive genome expansion in bonnet fungi (Mycena s.s.) driven by repeated elements and novel gene families across ecological guilds.</title>
        <authorList>
            <consortium name="Lawrence Berkeley National Laboratory"/>
            <person name="Harder C.B."/>
            <person name="Miyauchi S."/>
            <person name="Viragh M."/>
            <person name="Kuo A."/>
            <person name="Thoen E."/>
            <person name="Andreopoulos B."/>
            <person name="Lu D."/>
            <person name="Skrede I."/>
            <person name="Drula E."/>
            <person name="Henrissat B."/>
            <person name="Morin E."/>
            <person name="Kohler A."/>
            <person name="Barry K."/>
            <person name="LaButti K."/>
            <person name="Morin E."/>
            <person name="Salamov A."/>
            <person name="Lipzen A."/>
            <person name="Mereny Z."/>
            <person name="Hegedus B."/>
            <person name="Baldrian P."/>
            <person name="Stursova M."/>
            <person name="Weitz H."/>
            <person name="Taylor A."/>
            <person name="Grigoriev I.V."/>
            <person name="Nagy L.G."/>
            <person name="Martin F."/>
            <person name="Kauserud H."/>
        </authorList>
    </citation>
    <scope>NUCLEOTIDE SEQUENCE</scope>
    <source>
        <strain evidence="8">CBHHK182m</strain>
    </source>
</reference>
<dbReference type="EMBL" id="JARKIB010000036">
    <property type="protein sequence ID" value="KAJ7760946.1"/>
    <property type="molecule type" value="Genomic_DNA"/>
</dbReference>
<gene>
    <name evidence="8" type="ORF">B0H16DRAFT_1688523</name>
</gene>
<evidence type="ECO:0000256" key="6">
    <source>
        <dbReference type="SAM" id="MobiDB-lite"/>
    </source>
</evidence>
<name>A0AAD7JCE9_9AGAR</name>
<feature type="compositionally biased region" description="Basic and acidic residues" evidence="6">
    <location>
        <begin position="198"/>
        <end position="209"/>
    </location>
</feature>
<feature type="region of interest" description="Disordered" evidence="6">
    <location>
        <begin position="386"/>
        <end position="453"/>
    </location>
</feature>
<organism evidence="8 9">
    <name type="scientific">Mycena metata</name>
    <dbReference type="NCBI Taxonomy" id="1033252"/>
    <lineage>
        <taxon>Eukaryota</taxon>
        <taxon>Fungi</taxon>
        <taxon>Dikarya</taxon>
        <taxon>Basidiomycota</taxon>
        <taxon>Agaricomycotina</taxon>
        <taxon>Agaricomycetes</taxon>
        <taxon>Agaricomycetidae</taxon>
        <taxon>Agaricales</taxon>
        <taxon>Marasmiineae</taxon>
        <taxon>Mycenaceae</taxon>
        <taxon>Mycena</taxon>
    </lineage>
</organism>
<comment type="subcellular location">
    <subcellularLocation>
        <location evidence="1">Nucleus</location>
    </subcellularLocation>
</comment>
<evidence type="ECO:0000313" key="9">
    <source>
        <dbReference type="Proteomes" id="UP001215598"/>
    </source>
</evidence>
<dbReference type="InterPro" id="IPR021740">
    <property type="entry name" value="Velvet"/>
</dbReference>
<feature type="compositionally biased region" description="Basic and acidic residues" evidence="6">
    <location>
        <begin position="426"/>
        <end position="437"/>
    </location>
</feature>
<dbReference type="Proteomes" id="UP001215598">
    <property type="component" value="Unassembled WGS sequence"/>
</dbReference>
<proteinExistence type="predicted"/>
<evidence type="ECO:0000256" key="3">
    <source>
        <dbReference type="ARBA" id="ARBA00023015"/>
    </source>
</evidence>
<keyword evidence="5" id="KW-0539">Nucleus</keyword>
<keyword evidence="4" id="KW-0804">Transcription</keyword>
<dbReference type="PANTHER" id="PTHR33572">
    <property type="entry name" value="SPORE DEVELOPMENT REGULATOR VOSA"/>
    <property type="match status" value="1"/>
</dbReference>
<evidence type="ECO:0000256" key="1">
    <source>
        <dbReference type="ARBA" id="ARBA00004123"/>
    </source>
</evidence>
<keyword evidence="3" id="KW-0805">Transcription regulation</keyword>
<dbReference type="Gene3D" id="2.60.40.3960">
    <property type="entry name" value="Velvet domain"/>
    <property type="match status" value="1"/>
</dbReference>
<feature type="domain" description="Velvet" evidence="7">
    <location>
        <begin position="5"/>
        <end position="194"/>
    </location>
</feature>
<evidence type="ECO:0000259" key="7">
    <source>
        <dbReference type="PROSITE" id="PS51821"/>
    </source>
</evidence>
<feature type="compositionally biased region" description="Polar residues" evidence="6">
    <location>
        <begin position="221"/>
        <end position="234"/>
    </location>
</feature>
<keyword evidence="9" id="KW-1185">Reference proteome</keyword>
<dbReference type="Pfam" id="PF11754">
    <property type="entry name" value="Velvet"/>
    <property type="match status" value="2"/>
</dbReference>
<evidence type="ECO:0000313" key="8">
    <source>
        <dbReference type="EMBL" id="KAJ7760946.1"/>
    </source>
</evidence>
<sequence length="453" mass="51138">MDSDGAHLRYDVTIRQQPLHARISAMKISDRRPVDPPIIVQLFVSDRRDMGSNAPPSRANHRSLTRHSHLTNPYYFMYAALVETNNDNEVKYIGDDGRPSTSGSLISSVRVLKDHPNSEQDAAFFIFPNICVRVEGSWRFKLSLFVIDGDKVKSCATTYSAPFFVYLGKQYPGVQVSTPLTRALAAQGVKLRIRKEVRERTSGRPRDEETPIVVATREDTSSPSSGDSVFSQSPPKRRRTLMSPIDGLHAFDSSLPSDVSNVVRIPRQLQILPAPSQASPIYPSEKPPQYNSPPRRASLDAQTLQRPYPSRDWFTPRSVEDYQSNLPQPFAIPMKLEPDYAQWGLQRPAHPSPEATQMLFDRQISPPDSEQRPPAYSWTSETQNRDYFAHPATPPTNPSLQQPFSVPSSNFWQMGAVPRQRGLEQPARRDRPNERYPGRPADLTGAEFDWSSQ</sequence>
<evidence type="ECO:0000256" key="2">
    <source>
        <dbReference type="ARBA" id="ARBA00022969"/>
    </source>
</evidence>